<feature type="transmembrane region" description="Helical" evidence="8">
    <location>
        <begin position="248"/>
        <end position="267"/>
    </location>
</feature>
<dbReference type="Pfam" id="PF07690">
    <property type="entry name" value="MFS_1"/>
    <property type="match status" value="1"/>
</dbReference>
<evidence type="ECO:0000256" key="2">
    <source>
        <dbReference type="ARBA" id="ARBA00006236"/>
    </source>
</evidence>
<feature type="transmembrane region" description="Helical" evidence="8">
    <location>
        <begin position="133"/>
        <end position="155"/>
    </location>
</feature>
<keyword evidence="3" id="KW-0813">Transport</keyword>
<comment type="similarity">
    <text evidence="2">Belongs to the major facilitator superfamily. Bcr/CmlA family.</text>
</comment>
<evidence type="ECO:0000259" key="9">
    <source>
        <dbReference type="PROSITE" id="PS50850"/>
    </source>
</evidence>
<dbReference type="EMBL" id="VLLI01000003">
    <property type="protein sequence ID" value="TWJ02360.1"/>
    <property type="molecule type" value="Genomic_DNA"/>
</dbReference>
<comment type="subcellular location">
    <subcellularLocation>
        <location evidence="1">Cell membrane</location>
        <topology evidence="1">Multi-pass membrane protein</topology>
    </subcellularLocation>
</comment>
<keyword evidence="6 8" id="KW-1133">Transmembrane helix</keyword>
<dbReference type="InterPro" id="IPR011701">
    <property type="entry name" value="MFS"/>
</dbReference>
<accession>A0A562U979</accession>
<evidence type="ECO:0000256" key="4">
    <source>
        <dbReference type="ARBA" id="ARBA00022475"/>
    </source>
</evidence>
<gene>
    <name evidence="10" type="ORF">JN11_01332</name>
</gene>
<dbReference type="InterPro" id="IPR036259">
    <property type="entry name" value="MFS_trans_sf"/>
</dbReference>
<evidence type="ECO:0000256" key="5">
    <source>
        <dbReference type="ARBA" id="ARBA00022692"/>
    </source>
</evidence>
<name>A0A562U979_9SPHI</name>
<evidence type="ECO:0000256" key="3">
    <source>
        <dbReference type="ARBA" id="ARBA00022448"/>
    </source>
</evidence>
<dbReference type="Gene3D" id="1.20.1720.10">
    <property type="entry name" value="Multidrug resistance protein D"/>
    <property type="match status" value="1"/>
</dbReference>
<feature type="transmembrane region" description="Helical" evidence="8">
    <location>
        <begin position="213"/>
        <end position="233"/>
    </location>
</feature>
<sequence length="408" mass="44227">MTKQRYFLLVLILGGLTALAPFSIDMYLPGFPTIAKSLHTTTEKVSLSLSGFFIGISVGQLLYGPLLDRFGRKNPLYVGMVLYIIASVGCYFVSSIEMLIGLRFVQAIGSCAATVAAMAMVRDIFPLKDNARVFALLILILGVSPMLAPTVGGYITAAFGWQLIFLILASIAALMLFAVIFFLPESYRPDPTYSLKPVPIITSFWSVMKNPQFFTYAICGAVGFSGLFSYLAASPFVFMDVYGVSSKVYGWIFALLSVGFIGSSQLNSMLTRRFKSEQIVNVSLLSMVIISIIFLTCSVNNWLNIYGTIVMIFAFLCCVGITYPNTSALSLAPFTKNAGTAAALLGAFQMAIGTFVSIVVSMFKSRSAIPMAGLMAAAAIIAFLILMIGKRAIPEPVESDEETNFLIH</sequence>
<dbReference type="Proteomes" id="UP000317010">
    <property type="component" value="Unassembled WGS sequence"/>
</dbReference>
<feature type="transmembrane region" description="Helical" evidence="8">
    <location>
        <begin position="302"/>
        <end position="323"/>
    </location>
</feature>
<keyword evidence="5 8" id="KW-0812">Transmembrane</keyword>
<feature type="transmembrane region" description="Helical" evidence="8">
    <location>
        <begin position="369"/>
        <end position="389"/>
    </location>
</feature>
<feature type="transmembrane region" description="Helical" evidence="8">
    <location>
        <begin position="161"/>
        <end position="183"/>
    </location>
</feature>
<keyword evidence="11" id="KW-1185">Reference proteome</keyword>
<feature type="transmembrane region" description="Helical" evidence="8">
    <location>
        <begin position="279"/>
        <end position="296"/>
    </location>
</feature>
<dbReference type="GO" id="GO:1990961">
    <property type="term" value="P:xenobiotic detoxification by transmembrane export across the plasma membrane"/>
    <property type="evidence" value="ECO:0007669"/>
    <property type="project" value="InterPro"/>
</dbReference>
<proteinExistence type="inferred from homology"/>
<dbReference type="InterPro" id="IPR020846">
    <property type="entry name" value="MFS_dom"/>
</dbReference>
<dbReference type="FunFam" id="1.20.1720.10:FF:000005">
    <property type="entry name" value="Bcr/CflA family efflux transporter"/>
    <property type="match status" value="1"/>
</dbReference>
<keyword evidence="4" id="KW-1003">Cell membrane</keyword>
<evidence type="ECO:0000313" key="10">
    <source>
        <dbReference type="EMBL" id="TWJ02360.1"/>
    </source>
</evidence>
<evidence type="ECO:0000313" key="11">
    <source>
        <dbReference type="Proteomes" id="UP000317010"/>
    </source>
</evidence>
<dbReference type="PANTHER" id="PTHR23502:SF132">
    <property type="entry name" value="POLYAMINE TRANSPORTER 2-RELATED"/>
    <property type="match status" value="1"/>
</dbReference>
<evidence type="ECO:0000256" key="8">
    <source>
        <dbReference type="SAM" id="Phobius"/>
    </source>
</evidence>
<dbReference type="PANTHER" id="PTHR23502">
    <property type="entry name" value="MAJOR FACILITATOR SUPERFAMILY"/>
    <property type="match status" value="1"/>
</dbReference>
<evidence type="ECO:0000256" key="7">
    <source>
        <dbReference type="ARBA" id="ARBA00023136"/>
    </source>
</evidence>
<evidence type="ECO:0000256" key="6">
    <source>
        <dbReference type="ARBA" id="ARBA00022989"/>
    </source>
</evidence>
<keyword evidence="7 8" id="KW-0472">Membrane</keyword>
<dbReference type="InterPro" id="IPR004812">
    <property type="entry name" value="Efflux_drug-R_Bcr/CmlA"/>
</dbReference>
<protein>
    <submittedName>
        <fullName evidence="10">DHA1 family bicyclomycin/chloramphenicol resistance-like MFS transporter</fullName>
    </submittedName>
</protein>
<dbReference type="NCBIfam" id="TIGR00710">
    <property type="entry name" value="efflux_Bcr_CflA"/>
    <property type="match status" value="1"/>
</dbReference>
<dbReference type="PROSITE" id="PS50850">
    <property type="entry name" value="MFS"/>
    <property type="match status" value="1"/>
</dbReference>
<organism evidence="10 11">
    <name type="scientific">Mucilaginibacter frigoritolerans</name>
    <dbReference type="NCBI Taxonomy" id="652788"/>
    <lineage>
        <taxon>Bacteria</taxon>
        <taxon>Pseudomonadati</taxon>
        <taxon>Bacteroidota</taxon>
        <taxon>Sphingobacteriia</taxon>
        <taxon>Sphingobacteriales</taxon>
        <taxon>Sphingobacteriaceae</taxon>
        <taxon>Mucilaginibacter</taxon>
    </lineage>
</organism>
<feature type="transmembrane region" description="Helical" evidence="8">
    <location>
        <begin position="76"/>
        <end position="94"/>
    </location>
</feature>
<dbReference type="GO" id="GO:0042910">
    <property type="term" value="F:xenobiotic transmembrane transporter activity"/>
    <property type="evidence" value="ECO:0007669"/>
    <property type="project" value="InterPro"/>
</dbReference>
<dbReference type="GO" id="GO:0005886">
    <property type="term" value="C:plasma membrane"/>
    <property type="evidence" value="ECO:0007669"/>
    <property type="project" value="UniProtKB-SubCell"/>
</dbReference>
<dbReference type="OrthoDB" id="9800416at2"/>
<feature type="transmembrane region" description="Helical" evidence="8">
    <location>
        <begin position="47"/>
        <end position="64"/>
    </location>
</feature>
<comment type="caution">
    <text evidence="10">The sequence shown here is derived from an EMBL/GenBank/DDBJ whole genome shotgun (WGS) entry which is preliminary data.</text>
</comment>
<dbReference type="SUPFAM" id="SSF103473">
    <property type="entry name" value="MFS general substrate transporter"/>
    <property type="match status" value="1"/>
</dbReference>
<feature type="domain" description="Major facilitator superfamily (MFS) profile" evidence="9">
    <location>
        <begin position="7"/>
        <end position="391"/>
    </location>
</feature>
<dbReference type="RefSeq" id="WP_144911339.1">
    <property type="nucleotide sequence ID" value="NZ_VLLI01000003.1"/>
</dbReference>
<evidence type="ECO:0000256" key="1">
    <source>
        <dbReference type="ARBA" id="ARBA00004651"/>
    </source>
</evidence>
<dbReference type="CDD" id="cd17320">
    <property type="entry name" value="MFS_MdfA_MDR_like"/>
    <property type="match status" value="1"/>
</dbReference>
<dbReference type="AlphaFoldDB" id="A0A562U979"/>
<reference evidence="10 11" key="1">
    <citation type="submission" date="2019-07" db="EMBL/GenBank/DDBJ databases">
        <title>Genomic Encyclopedia of Archaeal and Bacterial Type Strains, Phase II (KMG-II): from individual species to whole genera.</title>
        <authorList>
            <person name="Goeker M."/>
        </authorList>
    </citation>
    <scope>NUCLEOTIDE SEQUENCE [LARGE SCALE GENOMIC DNA]</scope>
    <source>
        <strain evidence="10 11">ATCC BAA-1854</strain>
    </source>
</reference>
<feature type="transmembrane region" description="Helical" evidence="8">
    <location>
        <begin position="343"/>
        <end position="363"/>
    </location>
</feature>